<dbReference type="PROSITE" id="PS00092">
    <property type="entry name" value="N6_MTASE"/>
    <property type="match status" value="1"/>
</dbReference>
<feature type="non-terminal residue" evidence="3">
    <location>
        <position position="1"/>
    </location>
</feature>
<dbReference type="EMBL" id="DVOR01000179">
    <property type="protein sequence ID" value="HIV09573.1"/>
    <property type="molecule type" value="Genomic_DNA"/>
</dbReference>
<keyword evidence="3" id="KW-0808">Transferase</keyword>
<dbReference type="Proteomes" id="UP000886845">
    <property type="component" value="Unassembled WGS sequence"/>
</dbReference>
<protein>
    <submittedName>
        <fullName evidence="3">Eco57I restriction-modification methylase domain-containing protein</fullName>
    </submittedName>
</protein>
<reference evidence="3" key="2">
    <citation type="journal article" date="2021" name="PeerJ">
        <title>Extensive microbial diversity within the chicken gut microbiome revealed by metagenomics and culture.</title>
        <authorList>
            <person name="Gilroy R."/>
            <person name="Ravi A."/>
            <person name="Getino M."/>
            <person name="Pursley I."/>
            <person name="Horton D.L."/>
            <person name="Alikhan N.F."/>
            <person name="Baker D."/>
            <person name="Gharbi K."/>
            <person name="Hall N."/>
            <person name="Watson M."/>
            <person name="Adriaenssens E.M."/>
            <person name="Foster-Nyarko E."/>
            <person name="Jarju S."/>
            <person name="Secka A."/>
            <person name="Antonio M."/>
            <person name="Oren A."/>
            <person name="Chaudhuri R.R."/>
            <person name="La Ragione R."/>
            <person name="Hildebrand F."/>
            <person name="Pallen M.J."/>
        </authorList>
    </citation>
    <scope>NUCLEOTIDE SEQUENCE</scope>
    <source>
        <strain evidence="3">35461</strain>
    </source>
</reference>
<dbReference type="InterPro" id="IPR011639">
    <property type="entry name" value="MethylTrfase_TaqI-like_dom"/>
</dbReference>
<dbReference type="Pfam" id="PF07669">
    <property type="entry name" value="Eco57I"/>
    <property type="match status" value="1"/>
</dbReference>
<dbReference type="Gene3D" id="3.40.50.300">
    <property type="entry name" value="P-loop containing nucleotide triphosphate hydrolases"/>
    <property type="match status" value="1"/>
</dbReference>
<dbReference type="AlphaFoldDB" id="A0A9D1NNU8"/>
<dbReference type="SUPFAM" id="SSF53335">
    <property type="entry name" value="S-adenosyl-L-methionine-dependent methyltransferases"/>
    <property type="match status" value="1"/>
</dbReference>
<comment type="caution">
    <text evidence="3">The sequence shown here is derived from an EMBL/GenBank/DDBJ whole genome shotgun (WGS) entry which is preliminary data.</text>
</comment>
<name>A0A9D1NNU8_9BACT</name>
<proteinExistence type="predicted"/>
<dbReference type="GO" id="GO:0003677">
    <property type="term" value="F:DNA binding"/>
    <property type="evidence" value="ECO:0007669"/>
    <property type="project" value="InterPro"/>
</dbReference>
<dbReference type="InterPro" id="IPR014001">
    <property type="entry name" value="Helicase_ATP-bd"/>
</dbReference>
<dbReference type="GO" id="GO:0006304">
    <property type="term" value="P:DNA modification"/>
    <property type="evidence" value="ECO:0007669"/>
    <property type="project" value="InterPro"/>
</dbReference>
<dbReference type="SUPFAM" id="SSF52540">
    <property type="entry name" value="P-loop containing nucleoside triphosphate hydrolases"/>
    <property type="match status" value="1"/>
</dbReference>
<dbReference type="GO" id="GO:0032259">
    <property type="term" value="P:methylation"/>
    <property type="evidence" value="ECO:0007669"/>
    <property type="project" value="UniProtKB-KW"/>
</dbReference>
<dbReference type="SMART" id="SM00487">
    <property type="entry name" value="DEXDc"/>
    <property type="match status" value="1"/>
</dbReference>
<dbReference type="GO" id="GO:0016787">
    <property type="term" value="F:hydrolase activity"/>
    <property type="evidence" value="ECO:0007669"/>
    <property type="project" value="InterPro"/>
</dbReference>
<feature type="compositionally biased region" description="Basic and acidic residues" evidence="1">
    <location>
        <begin position="591"/>
        <end position="614"/>
    </location>
</feature>
<dbReference type="PROSITE" id="PS51192">
    <property type="entry name" value="HELICASE_ATP_BIND_1"/>
    <property type="match status" value="1"/>
</dbReference>
<evidence type="ECO:0000256" key="1">
    <source>
        <dbReference type="SAM" id="MobiDB-lite"/>
    </source>
</evidence>
<dbReference type="Pfam" id="PF04851">
    <property type="entry name" value="ResIII"/>
    <property type="match status" value="1"/>
</dbReference>
<sequence length="1234" mass="139516">VNSGHPREKPRKGAGREWFRTNLETVKNAIRAAKEGRAALSVNEVSHVQEIVLRPSQREAVDLAKRRFKAGALSVLWNAKMRFGKTIAALTLAKEMGCARVFILTHRPAVEQDWRDDFNKVFPGTDFYFQTHHTTGFQPKHANIVYFTSLQDMRESEAVRGRYKKNDDVYGAEWDLLIVDEAHEGTQTDLGSDVLDQIKAKRKLMLSGTPYNIEHDFPPENVYTWDYMAEQGAKARWAEEHGGDSNPYAGLPQMRLNVYDLSDYFRGSEYAERTLEGHCFSFREFFRTWTGDQERDLGKMPAGAQIGEFVHAAEVRRFLALLHGAEAGSDFPFATEAYREALRHTVWKVPGVKEAKALAELLRQDPVFQHFKVVNVAGEGDEERASDDARKDVEEAIREHPYTITLTCGRLTTGVTIPQWTGALMLAGGEKVEAITYLQTIFRVQSPYTDEAGRVKETCYVFDFAPDRVLNVLPKLCVGYATPEGANAGPQGGLRGQLNALLKNFLPVLAFKGGKMSPVDPNHIFRHIRRAEAEKAIRSGFSDESIYNAAMLNAKDIDPALFNGLRAKIGRTQKGAPVGDFRLSESPLTGPEREEAKNIEKKPKHQLTEDEKEKLRRLREERKQRENAIAILRGISIRLPLLIYGADVDYSQDISIHDFVDLVDDVSWAEFMPAGVTKEEFLHCIPYYDEETVRVAGHEIRALAKAADDHAPMQRVRAIARVFGYFRNPDKETVLTPWRIVNRHLAETVGGWCFMDEAYAEPLEEPRWVEQEGITQKVFGEGKNQVLEVNSKSGLYPLYVAYTLFRRRLDVLQAKGEELTLERQWQVWDAVVRENLFVVCKTKMALTITRRTLLGYRSGTANLECYNNLIHDLRHNQDKVVRDLRNPATWGLKGNVPMHFNAIVGNPPYHVADGGAKASALPLYNLFFNLAKTVEPDYVSMIMEARWMIGGRGLDEFRAEMLKDHQLVVLHDFMDSRDCFPNVDIKGGVCFVLWERGADRPCQIYTYKGGELIEVSERFLSYEGSEVFLRMEAVIPIIEKVRAKTETPFSTIVSRQKPYGLRGDFFADPGKYGLPSVSSEPIKEGYTICGLDGNRRTQCYIPKSYPLPKVGLIADYKLFFNYNYGSGMFGEMPPAAIAAKPGMLCTETFLEMGPFQNIEQVKHCDAYLRTKFVRLLVGAKKATQHGAKAVYDFVPLQDFSRAWTDAALYEKYGLTAEEAAFIEATIPDAAAKQP</sequence>
<feature type="region of interest" description="Disordered" evidence="1">
    <location>
        <begin position="576"/>
        <end position="614"/>
    </location>
</feature>
<dbReference type="GO" id="GO:0009007">
    <property type="term" value="F:site-specific DNA-methyltransferase (adenine-specific) activity"/>
    <property type="evidence" value="ECO:0007669"/>
    <property type="project" value="UniProtKB-EC"/>
</dbReference>
<dbReference type="GO" id="GO:0005524">
    <property type="term" value="F:ATP binding"/>
    <property type="evidence" value="ECO:0007669"/>
    <property type="project" value="InterPro"/>
</dbReference>
<organism evidence="3 4">
    <name type="scientific">Candidatus Spyradenecus faecavium</name>
    <dbReference type="NCBI Taxonomy" id="2840947"/>
    <lineage>
        <taxon>Bacteria</taxon>
        <taxon>Pseudomonadati</taxon>
        <taxon>Lentisphaerota</taxon>
        <taxon>Lentisphaeria</taxon>
        <taxon>Lentisphaerales</taxon>
        <taxon>Lentisphaeraceae</taxon>
        <taxon>Lentisphaeraceae incertae sedis</taxon>
        <taxon>Candidatus Spyradenecus</taxon>
    </lineage>
</organism>
<dbReference type="Gene3D" id="3.40.50.150">
    <property type="entry name" value="Vaccinia Virus protein VP39"/>
    <property type="match status" value="1"/>
</dbReference>
<dbReference type="InterPro" id="IPR006935">
    <property type="entry name" value="Helicase/UvrB_N"/>
</dbReference>
<reference evidence="3" key="1">
    <citation type="submission" date="2020-10" db="EMBL/GenBank/DDBJ databases">
        <authorList>
            <person name="Gilroy R."/>
        </authorList>
    </citation>
    <scope>NUCLEOTIDE SEQUENCE</scope>
    <source>
        <strain evidence="3">35461</strain>
    </source>
</reference>
<accession>A0A9D1NNU8</accession>
<dbReference type="InterPro" id="IPR027417">
    <property type="entry name" value="P-loop_NTPase"/>
</dbReference>
<dbReference type="InterPro" id="IPR002052">
    <property type="entry name" value="DNA_methylase_N6_adenine_CS"/>
</dbReference>
<evidence type="ECO:0000259" key="2">
    <source>
        <dbReference type="PROSITE" id="PS51192"/>
    </source>
</evidence>
<dbReference type="InterPro" id="IPR029063">
    <property type="entry name" value="SAM-dependent_MTases_sf"/>
</dbReference>
<gene>
    <name evidence="3" type="ORF">IAC79_05635</name>
</gene>
<evidence type="ECO:0000313" key="4">
    <source>
        <dbReference type="Proteomes" id="UP000886845"/>
    </source>
</evidence>
<feature type="non-terminal residue" evidence="3">
    <location>
        <position position="1234"/>
    </location>
</feature>
<feature type="domain" description="Helicase ATP-binding" evidence="2">
    <location>
        <begin position="66"/>
        <end position="228"/>
    </location>
</feature>
<evidence type="ECO:0000313" key="3">
    <source>
        <dbReference type="EMBL" id="HIV09573.1"/>
    </source>
</evidence>
<keyword evidence="3" id="KW-0489">Methyltransferase</keyword>